<evidence type="ECO:0000259" key="10">
    <source>
        <dbReference type="PROSITE" id="PS51915"/>
    </source>
</evidence>
<feature type="binding site" evidence="8">
    <location>
        <position position="43"/>
    </location>
    <ligand>
        <name>Zn(2+)</name>
        <dbReference type="ChEBI" id="CHEBI:29105"/>
    </ligand>
</feature>
<feature type="domain" description="ZAD" evidence="10">
    <location>
        <begin position="41"/>
        <end position="120"/>
    </location>
</feature>
<dbReference type="GO" id="GO:0005634">
    <property type="term" value="C:nucleus"/>
    <property type="evidence" value="ECO:0007669"/>
    <property type="project" value="UniProtKB-SubCell"/>
</dbReference>
<dbReference type="Pfam" id="PF13894">
    <property type="entry name" value="zf-C2H2_4"/>
    <property type="match status" value="1"/>
</dbReference>
<dbReference type="Pfam" id="PF00096">
    <property type="entry name" value="zf-C2H2"/>
    <property type="match status" value="5"/>
</dbReference>
<dbReference type="FunFam" id="3.30.160.60:FF:000702">
    <property type="entry name" value="Transcription factor E4F1 isoform 1"/>
    <property type="match status" value="1"/>
</dbReference>
<dbReference type="InterPro" id="IPR013087">
    <property type="entry name" value="Znf_C2H2_type"/>
</dbReference>
<dbReference type="PANTHER" id="PTHR24394">
    <property type="entry name" value="ZINC FINGER PROTEIN"/>
    <property type="match status" value="1"/>
</dbReference>
<evidence type="ECO:0000256" key="5">
    <source>
        <dbReference type="ARBA" id="ARBA00022833"/>
    </source>
</evidence>
<feature type="domain" description="C2H2-type" evidence="9">
    <location>
        <begin position="335"/>
        <end position="357"/>
    </location>
</feature>
<feature type="domain" description="C2H2-type" evidence="9">
    <location>
        <begin position="516"/>
        <end position="543"/>
    </location>
</feature>
<dbReference type="Pfam" id="PF07776">
    <property type="entry name" value="zf-AD"/>
    <property type="match status" value="1"/>
</dbReference>
<dbReference type="PROSITE" id="PS50157">
    <property type="entry name" value="ZINC_FINGER_C2H2_2"/>
    <property type="match status" value="10"/>
</dbReference>
<dbReference type="GO" id="GO:0008270">
    <property type="term" value="F:zinc ion binding"/>
    <property type="evidence" value="ECO:0007669"/>
    <property type="project" value="UniProtKB-UniRule"/>
</dbReference>
<keyword evidence="4 7" id="KW-0863">Zinc-finger</keyword>
<proteinExistence type="predicted"/>
<keyword evidence="12" id="KW-1185">Reference proteome</keyword>
<evidence type="ECO:0000256" key="2">
    <source>
        <dbReference type="ARBA" id="ARBA00022723"/>
    </source>
</evidence>
<evidence type="ECO:0000313" key="12">
    <source>
        <dbReference type="Proteomes" id="UP001329430"/>
    </source>
</evidence>
<dbReference type="Gene3D" id="3.30.160.60">
    <property type="entry name" value="Classic Zinc Finger"/>
    <property type="match status" value="8"/>
</dbReference>
<feature type="domain" description="C2H2-type" evidence="9">
    <location>
        <begin position="488"/>
        <end position="515"/>
    </location>
</feature>
<evidence type="ECO:0000256" key="6">
    <source>
        <dbReference type="ARBA" id="ARBA00023242"/>
    </source>
</evidence>
<feature type="domain" description="C2H2-type" evidence="9">
    <location>
        <begin position="544"/>
        <end position="571"/>
    </location>
</feature>
<name>A0AAN7ZUB7_9COLE</name>
<keyword evidence="5 8" id="KW-0862">Zinc</keyword>
<comment type="subcellular location">
    <subcellularLocation>
        <location evidence="1">Nucleus</location>
    </subcellularLocation>
</comment>
<evidence type="ECO:0000256" key="3">
    <source>
        <dbReference type="ARBA" id="ARBA00022737"/>
    </source>
</evidence>
<dbReference type="InterPro" id="IPR036236">
    <property type="entry name" value="Znf_C2H2_sf"/>
</dbReference>
<evidence type="ECO:0000259" key="9">
    <source>
        <dbReference type="PROSITE" id="PS50157"/>
    </source>
</evidence>
<gene>
    <name evidence="11" type="ORF">RI129_003198</name>
</gene>
<evidence type="ECO:0000256" key="7">
    <source>
        <dbReference type="PROSITE-ProRule" id="PRU00042"/>
    </source>
</evidence>
<organism evidence="11 12">
    <name type="scientific">Pyrocoelia pectoralis</name>
    <dbReference type="NCBI Taxonomy" id="417401"/>
    <lineage>
        <taxon>Eukaryota</taxon>
        <taxon>Metazoa</taxon>
        <taxon>Ecdysozoa</taxon>
        <taxon>Arthropoda</taxon>
        <taxon>Hexapoda</taxon>
        <taxon>Insecta</taxon>
        <taxon>Pterygota</taxon>
        <taxon>Neoptera</taxon>
        <taxon>Endopterygota</taxon>
        <taxon>Coleoptera</taxon>
        <taxon>Polyphaga</taxon>
        <taxon>Elateriformia</taxon>
        <taxon>Elateroidea</taxon>
        <taxon>Lampyridae</taxon>
        <taxon>Lampyrinae</taxon>
        <taxon>Pyrocoelia</taxon>
    </lineage>
</organism>
<keyword evidence="3" id="KW-0677">Repeat</keyword>
<dbReference type="SUPFAM" id="SSF57716">
    <property type="entry name" value="Glucocorticoid receptor-like (DNA-binding domain)"/>
    <property type="match status" value="1"/>
</dbReference>
<feature type="domain" description="C2H2-type" evidence="9">
    <location>
        <begin position="254"/>
        <end position="281"/>
    </location>
</feature>
<keyword evidence="2 8" id="KW-0479">Metal-binding</keyword>
<evidence type="ECO:0000256" key="4">
    <source>
        <dbReference type="ARBA" id="ARBA00022771"/>
    </source>
</evidence>
<dbReference type="PROSITE" id="PS00028">
    <property type="entry name" value="ZINC_FINGER_C2H2_1"/>
    <property type="match status" value="11"/>
</dbReference>
<dbReference type="SMART" id="SM00355">
    <property type="entry name" value="ZnF_C2H2"/>
    <property type="match status" value="12"/>
</dbReference>
<dbReference type="SUPFAM" id="SSF57667">
    <property type="entry name" value="beta-beta-alpha zinc fingers"/>
    <property type="match status" value="6"/>
</dbReference>
<feature type="binding site" evidence="8">
    <location>
        <position position="96"/>
    </location>
    <ligand>
        <name>Zn(2+)</name>
        <dbReference type="ChEBI" id="CHEBI:29105"/>
    </ligand>
</feature>
<protein>
    <submittedName>
        <fullName evidence="11">Uncharacterized protein</fullName>
    </submittedName>
</protein>
<feature type="binding site" evidence="8">
    <location>
        <position position="93"/>
    </location>
    <ligand>
        <name>Zn(2+)</name>
        <dbReference type="ChEBI" id="CHEBI:29105"/>
    </ligand>
</feature>
<dbReference type="PROSITE" id="PS51915">
    <property type="entry name" value="ZAD"/>
    <property type="match status" value="1"/>
</dbReference>
<evidence type="ECO:0000256" key="1">
    <source>
        <dbReference type="ARBA" id="ARBA00004123"/>
    </source>
</evidence>
<feature type="domain" description="C2H2-type" evidence="9">
    <location>
        <begin position="365"/>
        <end position="393"/>
    </location>
</feature>
<feature type="domain" description="C2H2-type" evidence="9">
    <location>
        <begin position="398"/>
        <end position="425"/>
    </location>
</feature>
<evidence type="ECO:0000313" key="11">
    <source>
        <dbReference type="EMBL" id="KAK5648306.1"/>
    </source>
</evidence>
<comment type="caution">
    <text evidence="11">The sequence shown here is derived from an EMBL/GenBank/DDBJ whole genome shotgun (WGS) entry which is preliminary data.</text>
</comment>
<accession>A0AAN7ZUB7</accession>
<feature type="domain" description="C2H2-type" evidence="9">
    <location>
        <begin position="572"/>
        <end position="599"/>
    </location>
</feature>
<dbReference type="Gene3D" id="3.40.1800.20">
    <property type="match status" value="1"/>
</dbReference>
<keyword evidence="6" id="KW-0539">Nucleus</keyword>
<feature type="binding site" evidence="8">
    <location>
        <position position="46"/>
    </location>
    <ligand>
        <name>Zn(2+)</name>
        <dbReference type="ChEBI" id="CHEBI:29105"/>
    </ligand>
</feature>
<feature type="domain" description="C2H2-type" evidence="9">
    <location>
        <begin position="600"/>
        <end position="627"/>
    </location>
</feature>
<dbReference type="EMBL" id="JAVRBK010000002">
    <property type="protein sequence ID" value="KAK5648306.1"/>
    <property type="molecule type" value="Genomic_DNA"/>
</dbReference>
<dbReference type="PANTHER" id="PTHR24394:SF29">
    <property type="entry name" value="MYONEURIN"/>
    <property type="match status" value="1"/>
</dbReference>
<reference evidence="11 12" key="1">
    <citation type="journal article" date="2024" name="Insects">
        <title>An Improved Chromosome-Level Genome Assembly of the Firefly Pyrocoelia pectoralis.</title>
        <authorList>
            <person name="Fu X."/>
            <person name="Meyer-Rochow V.B."/>
            <person name="Ballantyne L."/>
            <person name="Zhu X."/>
        </authorList>
    </citation>
    <scope>NUCLEOTIDE SEQUENCE [LARGE SCALE GENOMIC DNA]</scope>
    <source>
        <strain evidence="11">XCY_ONT2</strain>
    </source>
</reference>
<evidence type="ECO:0000256" key="8">
    <source>
        <dbReference type="PROSITE-ProRule" id="PRU01263"/>
    </source>
</evidence>
<dbReference type="InterPro" id="IPR012934">
    <property type="entry name" value="Znf_AD"/>
</dbReference>
<sequence length="627" mass="72672">MFEITAENQEFLVVHETKKWLYPNVPVKVELKECMALDIDKTCRVCLEVQEEDNLYSLYGTNEYFSSISIATAINECFGVMLHKDDNLPSLICSQCAVSTLQACTFKSTMLNSEHTLSFTEIDVLSSDEKVENAGTNIFPSPKYEELDGDNEDGKVLSISFEHSYSLGMEKTDLKQNNNQSVPDTVTSYNQQYVTEKVHSSGNMGDNKIQLHIDKLETKNGSTKEEPSINNITDITNHYDASNKWWLIDFGLPYECRICNCIFDQYAAFYSHVHNHFVHRSICIECGIKFPFGKLKHHKCTQNENDYICIYCLIVFSTAEDLEKHLLSHLDEKSFLCEICGQEFNENNALEAHKRNHIRIGVPQFVCEYCGKTFMGMQGYKKHKQKFHLNRVPHGETHKCDQCNKVFSNSKSLIQHYKTHSNKAENLKCEICDLTFVLSFSYNVHMFLHKVKMSTFNSMSFNCEFCFDMFTSKEAFEKHLLNHIENPYQCNQCHKFFSSKMKVKQHLIHHSEERPYACEYCSKTFKNPTTLYQHKKIHIGKRPYVCKVCSRSFIQQQQLTSHMFTHTGEKKYVCQYCGKAFALNGNLTVHVRRHTGDTPFHCHTCGKGFYDSSTLKKHTVWKHKTLT</sequence>
<dbReference type="GO" id="GO:0000981">
    <property type="term" value="F:DNA-binding transcription factor activity, RNA polymerase II-specific"/>
    <property type="evidence" value="ECO:0007669"/>
    <property type="project" value="TreeGrafter"/>
</dbReference>
<dbReference type="Proteomes" id="UP001329430">
    <property type="component" value="Chromosome 2"/>
</dbReference>
<dbReference type="AlphaFoldDB" id="A0AAN7ZUB7"/>
<dbReference type="FunFam" id="3.30.160.60:FF:000478">
    <property type="entry name" value="Zinc finger protein 133"/>
    <property type="match status" value="1"/>
</dbReference>
<feature type="domain" description="C2H2-type" evidence="9">
    <location>
        <begin position="307"/>
        <end position="334"/>
    </location>
</feature>